<sequence length="59" mass="6743">MAKPPEVYDKLAIFHEGKAKKAWAKAKNGAEGYYYAEARKQYGKAKMHAQTAERLRRGE</sequence>
<proteinExistence type="predicted"/>
<organism evidence="1 2">
    <name type="scientific">Moraxella nasicaprae</name>
    <dbReference type="NCBI Taxonomy" id="2904122"/>
    <lineage>
        <taxon>Bacteria</taxon>
        <taxon>Pseudomonadati</taxon>
        <taxon>Pseudomonadota</taxon>
        <taxon>Gammaproteobacteria</taxon>
        <taxon>Moraxellales</taxon>
        <taxon>Moraxellaceae</taxon>
        <taxon>Moraxella</taxon>
    </lineage>
</organism>
<accession>A0ABY6F3M1</accession>
<evidence type="ECO:0000313" key="1">
    <source>
        <dbReference type="EMBL" id="UXZ04681.1"/>
    </source>
</evidence>
<protein>
    <submittedName>
        <fullName evidence="1">Uncharacterized protein</fullName>
    </submittedName>
</protein>
<dbReference type="RefSeq" id="WP_263076172.1">
    <property type="nucleotide sequence ID" value="NZ_CP089977.1"/>
</dbReference>
<keyword evidence="2" id="KW-1185">Reference proteome</keyword>
<gene>
    <name evidence="1" type="ORF">LU297_08960</name>
</gene>
<reference evidence="1" key="1">
    <citation type="submission" date="2021-12" db="EMBL/GenBank/DDBJ databases">
        <title>taxonomy of Moraxella sp. ZY201224.</title>
        <authorList>
            <person name="Li F."/>
        </authorList>
    </citation>
    <scope>NUCLEOTIDE SEQUENCE</scope>
    <source>
        <strain evidence="1">ZY201224</strain>
    </source>
</reference>
<dbReference type="Proteomes" id="UP001063782">
    <property type="component" value="Chromosome"/>
</dbReference>
<dbReference type="EMBL" id="CP089977">
    <property type="protein sequence ID" value="UXZ04681.1"/>
    <property type="molecule type" value="Genomic_DNA"/>
</dbReference>
<name>A0ABY6F3M1_9GAMM</name>
<evidence type="ECO:0000313" key="2">
    <source>
        <dbReference type="Proteomes" id="UP001063782"/>
    </source>
</evidence>